<protein>
    <submittedName>
        <fullName evidence="2">Uncharacterized protein</fullName>
    </submittedName>
</protein>
<evidence type="ECO:0000256" key="1">
    <source>
        <dbReference type="SAM" id="Phobius"/>
    </source>
</evidence>
<organism evidence="2">
    <name type="scientific">marine sediment metagenome</name>
    <dbReference type="NCBI Taxonomy" id="412755"/>
    <lineage>
        <taxon>unclassified sequences</taxon>
        <taxon>metagenomes</taxon>
        <taxon>ecological metagenomes</taxon>
    </lineage>
</organism>
<name>A0A0F9KCP7_9ZZZZ</name>
<comment type="caution">
    <text evidence="2">The sequence shown here is derived from an EMBL/GenBank/DDBJ whole genome shotgun (WGS) entry which is preliminary data.</text>
</comment>
<dbReference type="EMBL" id="LAZR01013876">
    <property type="protein sequence ID" value="KKM19928.1"/>
    <property type="molecule type" value="Genomic_DNA"/>
</dbReference>
<accession>A0A0F9KCP7</accession>
<keyword evidence="1" id="KW-1133">Transmembrane helix</keyword>
<proteinExistence type="predicted"/>
<keyword evidence="1" id="KW-0472">Membrane</keyword>
<evidence type="ECO:0000313" key="2">
    <source>
        <dbReference type="EMBL" id="KKM19928.1"/>
    </source>
</evidence>
<dbReference type="AlphaFoldDB" id="A0A0F9KCP7"/>
<sequence length="36" mass="3770">MKVSSFLKISIGSISFSGNLGLSLVSMINIIKKKGA</sequence>
<gene>
    <name evidence="2" type="ORF">LCGC14_1650650</name>
</gene>
<feature type="transmembrane region" description="Helical" evidence="1">
    <location>
        <begin position="6"/>
        <end position="31"/>
    </location>
</feature>
<reference evidence="2" key="1">
    <citation type="journal article" date="2015" name="Nature">
        <title>Complex archaea that bridge the gap between prokaryotes and eukaryotes.</title>
        <authorList>
            <person name="Spang A."/>
            <person name="Saw J.H."/>
            <person name="Jorgensen S.L."/>
            <person name="Zaremba-Niedzwiedzka K."/>
            <person name="Martijn J."/>
            <person name="Lind A.E."/>
            <person name="van Eijk R."/>
            <person name="Schleper C."/>
            <person name="Guy L."/>
            <person name="Ettema T.J."/>
        </authorList>
    </citation>
    <scope>NUCLEOTIDE SEQUENCE</scope>
</reference>
<keyword evidence="1" id="KW-0812">Transmembrane</keyword>